<sequence>MRAAVLDEVGGTPTITEVGTSDLRAGEVLIAVRGVGICHTDLTVIDGALPQRTPLVLGHEGAGVVEAVGPGVTERVVGDHVICSFDSCGACDRCLTGEPAYCRRFQEYNYAGARPDGSTTLFRDGRPLHGSWFGQSTWATHAVASVRNTVSVDRSLPIETFGPLGCGLLTGAGAVLNVHAPSPGESYGVWGLGSVGLAAIMAAKASGCTTIVGVDPNPARRDLARELGATAAYEPADDLAKTLVRETGGLDYTLDTVGTGPVIGAAMMSLASPGSCVTVGFRGPRNRIEVEQGHLLQGRTLRGVIEGDADPHELIPRLVRMWSAGEFPFDRLVTTYPFDDIAAAIADFRAGAVIKPVLVPAVASHE</sequence>
<dbReference type="SUPFAM" id="SSF50129">
    <property type="entry name" value="GroES-like"/>
    <property type="match status" value="1"/>
</dbReference>
<dbReference type="PANTHER" id="PTHR43880">
    <property type="entry name" value="ALCOHOL DEHYDROGENASE"/>
    <property type="match status" value="1"/>
</dbReference>
<reference evidence="9 10" key="1">
    <citation type="submission" date="2020-08" db="EMBL/GenBank/DDBJ databases">
        <title>Sequencing the genomes of 1000 actinobacteria strains.</title>
        <authorList>
            <person name="Klenk H.-P."/>
        </authorList>
    </citation>
    <scope>NUCLEOTIDE SEQUENCE [LARGE SCALE GENOMIC DNA]</scope>
    <source>
        <strain evidence="9 10">DSM 45298</strain>
    </source>
</reference>
<dbReference type="CDD" id="cd08278">
    <property type="entry name" value="benzyl_alcohol_DH"/>
    <property type="match status" value="1"/>
</dbReference>
<dbReference type="GO" id="GO:0018456">
    <property type="term" value="F:aryl-alcohol dehydrogenase (NAD+) activity"/>
    <property type="evidence" value="ECO:0007669"/>
    <property type="project" value="UniProtKB-EC"/>
</dbReference>
<evidence type="ECO:0000313" key="9">
    <source>
        <dbReference type="EMBL" id="MBB4136632.1"/>
    </source>
</evidence>
<protein>
    <submittedName>
        <fullName evidence="9">Aryl-alcohol dehydrogenase</fullName>
        <ecNumber evidence="9">1.1.1.90</ecNumber>
    </submittedName>
</protein>
<evidence type="ECO:0000256" key="7">
    <source>
        <dbReference type="RuleBase" id="RU361277"/>
    </source>
</evidence>
<proteinExistence type="inferred from homology"/>
<dbReference type="Proteomes" id="UP000551501">
    <property type="component" value="Unassembled WGS sequence"/>
</dbReference>
<evidence type="ECO:0000256" key="6">
    <source>
        <dbReference type="ARBA" id="ARBA00023027"/>
    </source>
</evidence>
<dbReference type="InterPro" id="IPR036291">
    <property type="entry name" value="NAD(P)-bd_dom_sf"/>
</dbReference>
<evidence type="ECO:0000256" key="3">
    <source>
        <dbReference type="ARBA" id="ARBA00022723"/>
    </source>
</evidence>
<dbReference type="Pfam" id="PF08240">
    <property type="entry name" value="ADH_N"/>
    <property type="match status" value="1"/>
</dbReference>
<dbReference type="InterPro" id="IPR020843">
    <property type="entry name" value="ER"/>
</dbReference>
<dbReference type="GO" id="GO:0046294">
    <property type="term" value="P:formaldehyde catabolic process"/>
    <property type="evidence" value="ECO:0007669"/>
    <property type="project" value="TreeGrafter"/>
</dbReference>
<organism evidence="9 10">
    <name type="scientific">Gordonia humi</name>
    <dbReference type="NCBI Taxonomy" id="686429"/>
    <lineage>
        <taxon>Bacteria</taxon>
        <taxon>Bacillati</taxon>
        <taxon>Actinomycetota</taxon>
        <taxon>Actinomycetes</taxon>
        <taxon>Mycobacteriales</taxon>
        <taxon>Gordoniaceae</taxon>
        <taxon>Gordonia</taxon>
    </lineage>
</organism>
<accession>A0A840EYC9</accession>
<keyword evidence="4 7" id="KW-0862">Zinc</keyword>
<dbReference type="Pfam" id="PF00107">
    <property type="entry name" value="ADH_zinc_N"/>
    <property type="match status" value="1"/>
</dbReference>
<dbReference type="AlphaFoldDB" id="A0A840EYC9"/>
<comment type="caution">
    <text evidence="9">The sequence shown here is derived from an EMBL/GenBank/DDBJ whole genome shotgun (WGS) entry which is preliminary data.</text>
</comment>
<evidence type="ECO:0000259" key="8">
    <source>
        <dbReference type="SMART" id="SM00829"/>
    </source>
</evidence>
<dbReference type="PANTHER" id="PTHR43880:SF12">
    <property type="entry name" value="ALCOHOL DEHYDROGENASE CLASS-3"/>
    <property type="match status" value="1"/>
</dbReference>
<gene>
    <name evidence="9" type="ORF">BKA16_003184</name>
</gene>
<dbReference type="InterPro" id="IPR011032">
    <property type="entry name" value="GroES-like_sf"/>
</dbReference>
<keyword evidence="6" id="KW-0520">NAD</keyword>
<dbReference type="Gene3D" id="3.90.180.10">
    <property type="entry name" value="Medium-chain alcohol dehydrogenases, catalytic domain"/>
    <property type="match status" value="1"/>
</dbReference>
<evidence type="ECO:0000256" key="1">
    <source>
        <dbReference type="ARBA" id="ARBA00001947"/>
    </source>
</evidence>
<evidence type="ECO:0000256" key="2">
    <source>
        <dbReference type="ARBA" id="ARBA00008072"/>
    </source>
</evidence>
<dbReference type="InterPro" id="IPR002328">
    <property type="entry name" value="ADH_Zn_CS"/>
</dbReference>
<dbReference type="GO" id="GO:0005829">
    <property type="term" value="C:cytosol"/>
    <property type="evidence" value="ECO:0007669"/>
    <property type="project" value="TreeGrafter"/>
</dbReference>
<evidence type="ECO:0000256" key="4">
    <source>
        <dbReference type="ARBA" id="ARBA00022833"/>
    </source>
</evidence>
<dbReference type="SMART" id="SM00829">
    <property type="entry name" value="PKS_ER"/>
    <property type="match status" value="1"/>
</dbReference>
<dbReference type="GO" id="GO:0008270">
    <property type="term" value="F:zinc ion binding"/>
    <property type="evidence" value="ECO:0007669"/>
    <property type="project" value="InterPro"/>
</dbReference>
<dbReference type="GO" id="GO:0051903">
    <property type="term" value="F:S-(hydroxymethyl)glutathione dehydrogenase [NAD(P)+] activity"/>
    <property type="evidence" value="ECO:0007669"/>
    <property type="project" value="TreeGrafter"/>
</dbReference>
<dbReference type="PROSITE" id="PS00059">
    <property type="entry name" value="ADH_ZINC"/>
    <property type="match status" value="1"/>
</dbReference>
<dbReference type="InterPro" id="IPR013149">
    <property type="entry name" value="ADH-like_C"/>
</dbReference>
<evidence type="ECO:0000256" key="5">
    <source>
        <dbReference type="ARBA" id="ARBA00023002"/>
    </source>
</evidence>
<evidence type="ECO:0000313" key="10">
    <source>
        <dbReference type="Proteomes" id="UP000551501"/>
    </source>
</evidence>
<dbReference type="RefSeq" id="WP_183371593.1">
    <property type="nucleotide sequence ID" value="NZ_BAABHL010000041.1"/>
</dbReference>
<comment type="cofactor">
    <cofactor evidence="1 7">
        <name>Zn(2+)</name>
        <dbReference type="ChEBI" id="CHEBI:29105"/>
    </cofactor>
</comment>
<dbReference type="EC" id="1.1.1.90" evidence="9"/>
<dbReference type="FunFam" id="3.40.50.720:FF:000003">
    <property type="entry name" value="S-(hydroxymethyl)glutathione dehydrogenase"/>
    <property type="match status" value="1"/>
</dbReference>
<feature type="domain" description="Enoyl reductase (ER)" evidence="8">
    <location>
        <begin position="10"/>
        <end position="358"/>
    </location>
</feature>
<dbReference type="SUPFAM" id="SSF51735">
    <property type="entry name" value="NAD(P)-binding Rossmann-fold domains"/>
    <property type="match status" value="1"/>
</dbReference>
<name>A0A840EYC9_9ACTN</name>
<keyword evidence="10" id="KW-1185">Reference proteome</keyword>
<dbReference type="Gene3D" id="3.40.50.720">
    <property type="entry name" value="NAD(P)-binding Rossmann-like Domain"/>
    <property type="match status" value="1"/>
</dbReference>
<keyword evidence="5 9" id="KW-0560">Oxidoreductase</keyword>
<keyword evidence="3 7" id="KW-0479">Metal-binding</keyword>
<dbReference type="InterPro" id="IPR013154">
    <property type="entry name" value="ADH-like_N"/>
</dbReference>
<comment type="similarity">
    <text evidence="2 7">Belongs to the zinc-containing alcohol dehydrogenase family.</text>
</comment>
<dbReference type="EMBL" id="JACIFP010000001">
    <property type="protein sequence ID" value="MBB4136632.1"/>
    <property type="molecule type" value="Genomic_DNA"/>
</dbReference>